<dbReference type="PROSITE" id="PS51886">
    <property type="entry name" value="TLDC"/>
    <property type="match status" value="1"/>
</dbReference>
<comment type="subcellular location">
    <subcellularLocation>
        <location evidence="1">Cytoplasmic vesicle membrane</location>
    </subcellularLocation>
    <subcellularLocation>
        <location evidence="2">Endomembrane system</location>
        <topology evidence="2">Peripheral membrane protein</topology>
    </subcellularLocation>
    <subcellularLocation>
        <location evidence="8">Synapse</location>
    </subcellularLocation>
</comment>
<evidence type="ECO:0000256" key="9">
    <source>
        <dbReference type="ARBA" id="ARBA00046245"/>
    </source>
</evidence>
<keyword evidence="7" id="KW-0968">Cytoplasmic vesicle</keyword>
<comment type="function">
    <text evidence="9">May act as a GTPase-activating protein for Rab family protein(s). Involved in neuronal projections development, probably through a negative modulation of ARF6 function. Involved in the regulation of synaptic vesicle trafficking.</text>
</comment>
<dbReference type="Pfam" id="PF07534">
    <property type="entry name" value="TLD"/>
    <property type="match status" value="2"/>
</dbReference>
<gene>
    <name evidence="13" type="primary">LOC115421298</name>
</gene>
<evidence type="ECO:0000313" key="13">
    <source>
        <dbReference type="Ensembl" id="ENSSORP00005058405.1"/>
    </source>
</evidence>
<dbReference type="InterPro" id="IPR006571">
    <property type="entry name" value="TLDc_dom"/>
</dbReference>
<dbReference type="GO" id="GO:0030659">
    <property type="term" value="C:cytoplasmic vesicle membrane"/>
    <property type="evidence" value="ECO:0007669"/>
    <property type="project" value="UniProtKB-SubCell"/>
</dbReference>
<proteinExistence type="predicted"/>
<evidence type="ECO:0000256" key="7">
    <source>
        <dbReference type="ARBA" id="ARBA00023329"/>
    </source>
</evidence>
<dbReference type="PANTHER" id="PTHR23354:SF124">
    <property type="entry name" value="TBC1 DOMAIN FAMILY MEMBER 24"/>
    <property type="match status" value="1"/>
</dbReference>
<dbReference type="GO" id="GO:0045202">
    <property type="term" value="C:synapse"/>
    <property type="evidence" value="ECO:0007669"/>
    <property type="project" value="UniProtKB-SubCell"/>
</dbReference>
<sequence>MIEVSRTPEFSNCGNMNSLSLGSSSGQDLTSGSRQRSHSYYKVAENLQTQTEETYLRPRSRSFYSYETSEVDSDFDMKNFSRSNPLRQRASSLQFQGNKKEKERKKEGNGGGVRIQSKKSKTKQNKHSVSKEQTGSKGSLKSVFMMTISEYDNWEISSSSGMKYGQFVDWEKIDPEAAERYQEILKSEHQQLKTMAREGFWSMPHTLRAKAYYHIIRSINNSKTTSPERDVYYDLAKKLFGEQKLSSHPVPEYMEAGEIPRYCLNEAGLNSVKKILLCLAKYFPDMNFCPILPALVSLILHFSQDEAECFFSVSRLISYNDPNKRYIDQNFLTYRASCMTFGDLANKCCRGIRKLIASSHQNLFEFYSDWIMWIFADLPFTYAIRVLDVYLLEGYKVLYRVALTLLSLYKVSVSSRVADVEDFRTDMKRFVQNVDRHCTVEKLLERAFQIPMATRRELNLLFNANKDSLMQKGVSMHQKRQSVETVDFNSFSSSVVTGTEMRVVWAWIPERFALFSPIRLFSTVEHKRSLASFYSHVEGHEPAVLIIKTVDEEVFGAFLSTDVIERRKHDSGELTYFGTGECFVFMLRPSMERYQQAVFSIMTRRASPQQDGAYNDTTFQIPKSSNFYMTSTTMFNGATKLICPAGTPQDPSYLTVPFTVPSKQLMTAKEPKRPKEEEASMFIAGSDTQLIIGGDGGHALSLQEDLEGGFSQPCDTFKSAQLCKGPFKIQSLEVWGIQNSISFSHCFSSH</sequence>
<protein>
    <recommendedName>
        <fullName evidence="4">TBC1 domain family member 24</fullName>
    </recommendedName>
</protein>
<dbReference type="SMART" id="SM00584">
    <property type="entry name" value="TLDc"/>
    <property type="match status" value="1"/>
</dbReference>
<evidence type="ECO:0000256" key="2">
    <source>
        <dbReference type="ARBA" id="ARBA00004184"/>
    </source>
</evidence>
<dbReference type="OrthoDB" id="10065050at2759"/>
<keyword evidence="14" id="KW-1185">Reference proteome</keyword>
<dbReference type="InterPro" id="IPR000195">
    <property type="entry name" value="Rab-GAP-TBC_dom"/>
</dbReference>
<evidence type="ECO:0000259" key="12">
    <source>
        <dbReference type="PROSITE" id="PS51886"/>
    </source>
</evidence>
<dbReference type="InParanoid" id="A0A673CVE1"/>
<dbReference type="Ensembl" id="ENSSORT00005059728.1">
    <property type="protein sequence ID" value="ENSSORP00005058405.1"/>
    <property type="gene ID" value="ENSSORG00005025777.1"/>
</dbReference>
<feature type="domain" description="Rab-GAP TBC" evidence="11">
    <location>
        <begin position="202"/>
        <end position="394"/>
    </location>
</feature>
<organism evidence="13 14">
    <name type="scientific">Sphaeramia orbicularis</name>
    <name type="common">orbiculate cardinalfish</name>
    <dbReference type="NCBI Taxonomy" id="375764"/>
    <lineage>
        <taxon>Eukaryota</taxon>
        <taxon>Metazoa</taxon>
        <taxon>Chordata</taxon>
        <taxon>Craniata</taxon>
        <taxon>Vertebrata</taxon>
        <taxon>Euteleostomi</taxon>
        <taxon>Actinopterygii</taxon>
        <taxon>Neopterygii</taxon>
        <taxon>Teleostei</taxon>
        <taxon>Neoteleostei</taxon>
        <taxon>Acanthomorphata</taxon>
        <taxon>Gobiaria</taxon>
        <taxon>Kurtiformes</taxon>
        <taxon>Apogonoidei</taxon>
        <taxon>Apogonidae</taxon>
        <taxon>Apogoninae</taxon>
        <taxon>Sphaeramia</taxon>
    </lineage>
</organism>
<evidence type="ECO:0000256" key="1">
    <source>
        <dbReference type="ARBA" id="ARBA00004156"/>
    </source>
</evidence>
<name>A0A673CVE1_9TELE</name>
<dbReference type="AlphaFoldDB" id="A0A673CVE1"/>
<comment type="subunit">
    <text evidence="3">Interacts with ARF6.</text>
</comment>
<reference evidence="13" key="1">
    <citation type="submission" date="2019-06" db="EMBL/GenBank/DDBJ databases">
        <authorList>
            <consortium name="Wellcome Sanger Institute Data Sharing"/>
        </authorList>
    </citation>
    <scope>NUCLEOTIDE SEQUENCE [LARGE SCALE GENOMIC DNA]</scope>
</reference>
<feature type="compositionally biased region" description="Low complexity" evidence="10">
    <location>
        <begin position="11"/>
        <end position="33"/>
    </location>
</feature>
<dbReference type="RefSeq" id="XP_029992975.1">
    <property type="nucleotide sequence ID" value="XM_030137115.1"/>
</dbReference>
<accession>A0A673CVE1</accession>
<evidence type="ECO:0000313" key="14">
    <source>
        <dbReference type="Proteomes" id="UP000472271"/>
    </source>
</evidence>
<keyword evidence="6" id="KW-0472">Membrane</keyword>
<feature type="compositionally biased region" description="Polar residues" evidence="10">
    <location>
        <begin position="80"/>
        <end position="96"/>
    </location>
</feature>
<reference evidence="13" key="2">
    <citation type="submission" date="2025-08" db="UniProtKB">
        <authorList>
            <consortium name="Ensembl"/>
        </authorList>
    </citation>
    <scope>IDENTIFICATION</scope>
</reference>
<evidence type="ECO:0000256" key="5">
    <source>
        <dbReference type="ARBA" id="ARBA00023018"/>
    </source>
</evidence>
<feature type="region of interest" description="Disordered" evidence="10">
    <location>
        <begin position="1"/>
        <end position="37"/>
    </location>
</feature>
<dbReference type="SUPFAM" id="SSF47923">
    <property type="entry name" value="Ypt/Rab-GAP domain of gyp1p"/>
    <property type="match status" value="2"/>
</dbReference>
<evidence type="ECO:0000256" key="10">
    <source>
        <dbReference type="SAM" id="MobiDB-lite"/>
    </source>
</evidence>
<dbReference type="Gene3D" id="1.10.472.80">
    <property type="entry name" value="Ypt/Rab-GAP domain of gyp1p, domain 3"/>
    <property type="match status" value="1"/>
</dbReference>
<dbReference type="PROSITE" id="PS50086">
    <property type="entry name" value="TBC_RABGAP"/>
    <property type="match status" value="1"/>
</dbReference>
<dbReference type="InterPro" id="IPR035969">
    <property type="entry name" value="Rab-GAP_TBC_sf"/>
</dbReference>
<feature type="region of interest" description="Disordered" evidence="10">
    <location>
        <begin position="75"/>
        <end position="136"/>
    </location>
</feature>
<dbReference type="PANTHER" id="PTHR23354">
    <property type="entry name" value="NUCLEOLAR PROTEIN 7/ESTROGEN RECEPTOR COACTIVATOR-RELATED"/>
    <property type="match status" value="1"/>
</dbReference>
<feature type="domain" description="TLDc" evidence="12">
    <location>
        <begin position="494"/>
        <end position="738"/>
    </location>
</feature>
<evidence type="ECO:0000256" key="3">
    <source>
        <dbReference type="ARBA" id="ARBA00011546"/>
    </source>
</evidence>
<evidence type="ECO:0000256" key="6">
    <source>
        <dbReference type="ARBA" id="ARBA00023136"/>
    </source>
</evidence>
<reference evidence="13" key="3">
    <citation type="submission" date="2025-09" db="UniProtKB">
        <authorList>
            <consortium name="Ensembl"/>
        </authorList>
    </citation>
    <scope>IDENTIFICATION</scope>
</reference>
<dbReference type="SMART" id="SM00164">
    <property type="entry name" value="TBC"/>
    <property type="match status" value="1"/>
</dbReference>
<dbReference type="Pfam" id="PF00566">
    <property type="entry name" value="RabGAP-TBC"/>
    <property type="match status" value="1"/>
</dbReference>
<feature type="compositionally biased region" description="Basic and acidic residues" evidence="10">
    <location>
        <begin position="98"/>
        <end position="108"/>
    </location>
</feature>
<dbReference type="GO" id="GO:0012505">
    <property type="term" value="C:endomembrane system"/>
    <property type="evidence" value="ECO:0007669"/>
    <property type="project" value="UniProtKB-SubCell"/>
</dbReference>
<dbReference type="GeneID" id="115421298"/>
<evidence type="ECO:0000256" key="4">
    <source>
        <dbReference type="ARBA" id="ARBA00014206"/>
    </source>
</evidence>
<feature type="compositionally biased region" description="Basic residues" evidence="10">
    <location>
        <begin position="116"/>
        <end position="128"/>
    </location>
</feature>
<evidence type="ECO:0000259" key="11">
    <source>
        <dbReference type="PROSITE" id="PS50086"/>
    </source>
</evidence>
<dbReference type="Proteomes" id="UP000472271">
    <property type="component" value="Chromosome 1"/>
</dbReference>
<evidence type="ECO:0000256" key="8">
    <source>
        <dbReference type="ARBA" id="ARBA00034103"/>
    </source>
</evidence>
<keyword evidence="5" id="KW-0770">Synapse</keyword>